<evidence type="ECO:0000259" key="1">
    <source>
        <dbReference type="PROSITE" id="PS50181"/>
    </source>
</evidence>
<evidence type="ECO:0000313" key="2">
    <source>
        <dbReference type="EMBL" id="CAH8347829.1"/>
    </source>
</evidence>
<dbReference type="PANTHER" id="PTHR24414:SF184">
    <property type="entry name" value="GALACTOSE OXIDASE_KELCH REPEAT SUPERFAMILY PROTEIN"/>
    <property type="match status" value="1"/>
</dbReference>
<dbReference type="AlphaFoldDB" id="A0ABC8JYL6"/>
<dbReference type="Gene3D" id="2.120.10.80">
    <property type="entry name" value="Kelch-type beta propeller"/>
    <property type="match status" value="1"/>
</dbReference>
<sequence length="361" mass="41638">MSAKIRSKKKKSSEPPSLIPSLPEDIILDILARVESCYYPTLSLVSKHFRSLVTSHELAERRSLLGCKEHRLYVALFNIRNCNQQLYSLREKANGSHRLFLVPSVLKTPFNVSFVAVGSSIYVFSKFDSIPPERISAKCSSQRMGMHTLPGMNVTMYVSFAYFMDGKIYVNGYSDKPLERVMAVFNIETQVWEPKKELPDTVRSGYKWNDECVVMAGKMYTRDPDNRNIVYVYEPKENKWERDNMLNRFNWEDGCVVGDVLYYFDGKVLRAYDPKERKWLVVNGLEELVAETRFSRVYTTGSCGGKLVLFFSKDRRIVIWCAQISLERRHQGSEIWGKVEWCEDVLVGGGFYALKSLDVIV</sequence>
<feature type="domain" description="F-box" evidence="1">
    <location>
        <begin position="16"/>
        <end position="62"/>
    </location>
</feature>
<evidence type="ECO:0000313" key="3">
    <source>
        <dbReference type="Proteomes" id="UP001642260"/>
    </source>
</evidence>
<dbReference type="PROSITE" id="PS50181">
    <property type="entry name" value="FBOX"/>
    <property type="match status" value="1"/>
</dbReference>
<dbReference type="SMART" id="SM00256">
    <property type="entry name" value="FBOX"/>
    <property type="match status" value="1"/>
</dbReference>
<reference evidence="2 3" key="1">
    <citation type="submission" date="2022-03" db="EMBL/GenBank/DDBJ databases">
        <authorList>
            <person name="Macdonald S."/>
            <person name="Ahmed S."/>
            <person name="Newling K."/>
        </authorList>
    </citation>
    <scope>NUCLEOTIDE SEQUENCE [LARGE SCALE GENOMIC DNA]</scope>
</reference>
<dbReference type="InterPro" id="IPR036047">
    <property type="entry name" value="F-box-like_dom_sf"/>
</dbReference>
<dbReference type="Pfam" id="PF25210">
    <property type="entry name" value="Kelch_FKB95"/>
    <property type="match status" value="1"/>
</dbReference>
<comment type="caution">
    <text evidence="2">The sequence shown here is derived from an EMBL/GenBank/DDBJ whole genome shotgun (WGS) entry which is preliminary data.</text>
</comment>
<dbReference type="SUPFAM" id="SSF117281">
    <property type="entry name" value="Kelch motif"/>
    <property type="match status" value="1"/>
</dbReference>
<protein>
    <recommendedName>
        <fullName evidence="1">F-box domain-containing protein</fullName>
    </recommendedName>
</protein>
<dbReference type="CDD" id="cd22152">
    <property type="entry name" value="F-box_AtAFR-like"/>
    <property type="match status" value="1"/>
</dbReference>
<dbReference type="InterPro" id="IPR015915">
    <property type="entry name" value="Kelch-typ_b-propeller"/>
</dbReference>
<dbReference type="SUPFAM" id="SSF81383">
    <property type="entry name" value="F-box domain"/>
    <property type="match status" value="1"/>
</dbReference>
<dbReference type="InterPro" id="IPR001810">
    <property type="entry name" value="F-box_dom"/>
</dbReference>
<gene>
    <name evidence="2" type="ORF">ERUC_LOCUS17223</name>
</gene>
<dbReference type="InterPro" id="IPR057499">
    <property type="entry name" value="Kelch_FKB95"/>
</dbReference>
<keyword evidence="3" id="KW-1185">Reference proteome</keyword>
<accession>A0ABC8JYL6</accession>
<dbReference type="Pfam" id="PF00646">
    <property type="entry name" value="F-box"/>
    <property type="match status" value="1"/>
</dbReference>
<proteinExistence type="predicted"/>
<organism evidence="2 3">
    <name type="scientific">Eruca vesicaria subsp. sativa</name>
    <name type="common">Garden rocket</name>
    <name type="synonym">Eruca sativa</name>
    <dbReference type="NCBI Taxonomy" id="29727"/>
    <lineage>
        <taxon>Eukaryota</taxon>
        <taxon>Viridiplantae</taxon>
        <taxon>Streptophyta</taxon>
        <taxon>Embryophyta</taxon>
        <taxon>Tracheophyta</taxon>
        <taxon>Spermatophyta</taxon>
        <taxon>Magnoliopsida</taxon>
        <taxon>eudicotyledons</taxon>
        <taxon>Gunneridae</taxon>
        <taxon>Pentapetalae</taxon>
        <taxon>rosids</taxon>
        <taxon>malvids</taxon>
        <taxon>Brassicales</taxon>
        <taxon>Brassicaceae</taxon>
        <taxon>Brassiceae</taxon>
        <taxon>Eruca</taxon>
    </lineage>
</organism>
<dbReference type="Proteomes" id="UP001642260">
    <property type="component" value="Unassembled WGS sequence"/>
</dbReference>
<dbReference type="PANTHER" id="PTHR24414">
    <property type="entry name" value="F-BOX/KELCH-REPEAT PROTEIN SKIP4"/>
    <property type="match status" value="1"/>
</dbReference>
<dbReference type="InterPro" id="IPR050354">
    <property type="entry name" value="F-box/kelch-repeat_ARATH"/>
</dbReference>
<dbReference type="EMBL" id="CAKOAT010158155">
    <property type="protein sequence ID" value="CAH8347829.1"/>
    <property type="molecule type" value="Genomic_DNA"/>
</dbReference>
<name>A0ABC8JYL6_ERUVS</name>